<dbReference type="SUPFAM" id="SSF52096">
    <property type="entry name" value="ClpP/crotonase"/>
    <property type="match status" value="1"/>
</dbReference>
<comment type="similarity">
    <text evidence="1">Belongs to the enoyl-CoA hydratase/isomerase family.</text>
</comment>
<organism evidence="2">
    <name type="scientific">Desulfatirhabdium butyrativorans</name>
    <dbReference type="NCBI Taxonomy" id="340467"/>
    <lineage>
        <taxon>Bacteria</taxon>
        <taxon>Pseudomonadati</taxon>
        <taxon>Thermodesulfobacteriota</taxon>
        <taxon>Desulfobacteria</taxon>
        <taxon>Desulfobacterales</taxon>
        <taxon>Desulfatirhabdiaceae</taxon>
        <taxon>Desulfatirhabdium</taxon>
    </lineage>
</organism>
<dbReference type="GO" id="GO:0004300">
    <property type="term" value="F:enoyl-CoA hydratase activity"/>
    <property type="evidence" value="ECO:0007669"/>
    <property type="project" value="UniProtKB-EC"/>
</dbReference>
<dbReference type="AlphaFoldDB" id="A0A7C4RR10"/>
<sequence length="286" mass="31633">MHLTQTLYEIHDGIATITLNRPDRMNAFTPTMRNELIDIFQSADRDDAVRVVVVTGLGKAFCAGADLSSGPSTFDRSAHDGQEIRIGEHRDGGGQVSLAVFQCRKPVIAAINGHAVGIGITMTLPMDMRIVAEDAKIGFPFTRRGVVPEACSSWFLPRIVGMAKATEWVYTGRIFRASEEAASGLFNHVVPKEQVLDKAKAIAAEIVENTSAVSVALAKALLWHGQAEPDPQSVHLIDSRCFFWMGRQKDAYEGIQSFLQKRPPQFSMNISSDMPDFYPWWKEPKV</sequence>
<dbReference type="InterPro" id="IPR001753">
    <property type="entry name" value="Enoyl-CoA_hydra/iso"/>
</dbReference>
<dbReference type="Gene3D" id="3.90.226.10">
    <property type="entry name" value="2-enoyl-CoA Hydratase, Chain A, domain 1"/>
    <property type="match status" value="1"/>
</dbReference>
<dbReference type="EC" id="4.2.1.17" evidence="2"/>
<proteinExistence type="inferred from homology"/>
<keyword evidence="2" id="KW-0456">Lyase</keyword>
<accession>A0A7C4RR10</accession>
<dbReference type="InterPro" id="IPR051053">
    <property type="entry name" value="ECH/Chromodomain_protein"/>
</dbReference>
<evidence type="ECO:0000313" key="2">
    <source>
        <dbReference type="EMBL" id="HGU32152.1"/>
    </source>
</evidence>
<dbReference type="InterPro" id="IPR029045">
    <property type="entry name" value="ClpP/crotonase-like_dom_sf"/>
</dbReference>
<dbReference type="PANTHER" id="PTHR43684">
    <property type="match status" value="1"/>
</dbReference>
<dbReference type="CDD" id="cd06558">
    <property type="entry name" value="crotonase-like"/>
    <property type="match status" value="1"/>
</dbReference>
<dbReference type="Pfam" id="PF00378">
    <property type="entry name" value="ECH_1"/>
    <property type="match status" value="1"/>
</dbReference>
<dbReference type="PANTHER" id="PTHR43684:SF4">
    <property type="entry name" value="ENOYL-COA HYDRATASE_ISOMERASE FAMILY PROTEIN (AFU_ORTHOLOGUE AFUA_1G01890)"/>
    <property type="match status" value="1"/>
</dbReference>
<gene>
    <name evidence="2" type="ORF">ENS29_04770</name>
</gene>
<dbReference type="NCBIfam" id="NF006109">
    <property type="entry name" value="PRK08260.1"/>
    <property type="match status" value="1"/>
</dbReference>
<evidence type="ECO:0000256" key="1">
    <source>
        <dbReference type="ARBA" id="ARBA00005254"/>
    </source>
</evidence>
<comment type="caution">
    <text evidence="2">The sequence shown here is derived from an EMBL/GenBank/DDBJ whole genome shotgun (WGS) entry which is preliminary data.</text>
</comment>
<dbReference type="EMBL" id="DSUH01000107">
    <property type="protein sequence ID" value="HGU32152.1"/>
    <property type="molecule type" value="Genomic_DNA"/>
</dbReference>
<reference evidence="2" key="1">
    <citation type="journal article" date="2020" name="mSystems">
        <title>Genome- and Community-Level Interaction Insights into Carbon Utilization and Element Cycling Functions of Hydrothermarchaeota in Hydrothermal Sediment.</title>
        <authorList>
            <person name="Zhou Z."/>
            <person name="Liu Y."/>
            <person name="Xu W."/>
            <person name="Pan J."/>
            <person name="Luo Z.H."/>
            <person name="Li M."/>
        </authorList>
    </citation>
    <scope>NUCLEOTIDE SEQUENCE [LARGE SCALE GENOMIC DNA]</scope>
    <source>
        <strain evidence="2">SpSt-477</strain>
    </source>
</reference>
<protein>
    <submittedName>
        <fullName evidence="2">Enoyl-CoA hydratase</fullName>
        <ecNumber evidence="2">4.2.1.17</ecNumber>
    </submittedName>
</protein>
<name>A0A7C4RR10_9BACT</name>